<organism evidence="1 2">
    <name type="scientific">Trichonephila inaurata madagascariensis</name>
    <dbReference type="NCBI Taxonomy" id="2747483"/>
    <lineage>
        <taxon>Eukaryota</taxon>
        <taxon>Metazoa</taxon>
        <taxon>Ecdysozoa</taxon>
        <taxon>Arthropoda</taxon>
        <taxon>Chelicerata</taxon>
        <taxon>Arachnida</taxon>
        <taxon>Araneae</taxon>
        <taxon>Araneomorphae</taxon>
        <taxon>Entelegynae</taxon>
        <taxon>Araneoidea</taxon>
        <taxon>Nephilidae</taxon>
        <taxon>Trichonephila</taxon>
        <taxon>Trichonephila inaurata</taxon>
    </lineage>
</organism>
<dbReference type="EMBL" id="BMAV01027122">
    <property type="protein sequence ID" value="GFS56470.1"/>
    <property type="molecule type" value="Genomic_DNA"/>
</dbReference>
<protein>
    <submittedName>
        <fullName evidence="1">Uncharacterized protein</fullName>
    </submittedName>
</protein>
<evidence type="ECO:0000313" key="2">
    <source>
        <dbReference type="Proteomes" id="UP000886998"/>
    </source>
</evidence>
<reference evidence="1" key="1">
    <citation type="submission" date="2020-08" db="EMBL/GenBank/DDBJ databases">
        <title>Multicomponent nature underlies the extraordinary mechanical properties of spider dragline silk.</title>
        <authorList>
            <person name="Kono N."/>
            <person name="Nakamura H."/>
            <person name="Mori M."/>
            <person name="Yoshida Y."/>
            <person name="Ohtoshi R."/>
            <person name="Malay A.D."/>
            <person name="Moran D.A.P."/>
            <person name="Tomita M."/>
            <person name="Numata K."/>
            <person name="Arakawa K."/>
        </authorList>
    </citation>
    <scope>NUCLEOTIDE SEQUENCE</scope>
</reference>
<accession>A0A8X6MJ12</accession>
<evidence type="ECO:0000313" key="1">
    <source>
        <dbReference type="EMBL" id="GFS56470.1"/>
    </source>
</evidence>
<name>A0A8X6MJ12_9ARAC</name>
<keyword evidence="2" id="KW-1185">Reference proteome</keyword>
<comment type="caution">
    <text evidence="1">The sequence shown here is derived from an EMBL/GenBank/DDBJ whole genome shotgun (WGS) entry which is preliminary data.</text>
</comment>
<dbReference type="Proteomes" id="UP000886998">
    <property type="component" value="Unassembled WGS sequence"/>
</dbReference>
<dbReference type="AlphaFoldDB" id="A0A8X6MJ12"/>
<sequence length="92" mass="10257">MPDKTVSLFLGCVQDPKAIPSPCQSSAECLRVKNRIQQHCIILVSQRTANPSILLMKGASAGCQEGGIRLLELWSRRKKRFKEQKVVEVGSY</sequence>
<gene>
    <name evidence="1" type="ORF">TNIN_444961</name>
</gene>
<proteinExistence type="predicted"/>